<proteinExistence type="predicted"/>
<feature type="transmembrane region" description="Helical" evidence="1">
    <location>
        <begin position="349"/>
        <end position="370"/>
    </location>
</feature>
<sequence length="388" mass="43238">MEIGNSMACYMYFSVDARPISLTVLCFVFFAHDVGDDLTMWQCLYSAGIALYLVGNYPEWREGIFSVVHDTLSLFQWLVSRGVSGIPAQPALRTVIRHDLAAIWTPTELSEFKSRTKALMAVGTIATESYETYHGDQIRLQLPGMAGMVGGVSDPFIVMTECTSLGFARVVWDFVALKVGEYRNDGEEHCFFVFHPDNAWMGAFMRLERVEGPLPFEFVGVAHDLFVLCRWMLCVRVALVQAMGDAGRKVHFHILIPTSEPLVILRPFSFTDGLYPLTVEGPTRRGRALVWLRVVAKQAGLLKDIGAVPSPCHVSAERKACVAVCIVWVVVSPVLVMVCKVLCSPNTPFYMTLALTTIFHGLALVATLWLKREVKDYYLLDELPATLG</sequence>
<dbReference type="AlphaFoldDB" id="A0A5C6G804"/>
<evidence type="ECO:0000313" key="3">
    <source>
        <dbReference type="Proteomes" id="UP000317257"/>
    </source>
</evidence>
<dbReference type="EMBL" id="SBHS01000018">
    <property type="protein sequence ID" value="TWU73459.1"/>
    <property type="molecule type" value="Genomic_DNA"/>
</dbReference>
<feature type="transmembrane region" description="Helical" evidence="1">
    <location>
        <begin position="320"/>
        <end position="343"/>
    </location>
</feature>
<name>A0A5C6G804_METRR</name>
<evidence type="ECO:0000313" key="2">
    <source>
        <dbReference type="EMBL" id="TWU73459.1"/>
    </source>
</evidence>
<dbReference type="InterPro" id="IPR046486">
    <property type="entry name" value="DUF6579"/>
</dbReference>
<gene>
    <name evidence="2" type="ORF">ED733_004904</name>
</gene>
<keyword evidence="1" id="KW-0472">Membrane</keyword>
<keyword evidence="1" id="KW-1133">Transmembrane helix</keyword>
<evidence type="ECO:0000256" key="1">
    <source>
        <dbReference type="SAM" id="Phobius"/>
    </source>
</evidence>
<keyword evidence="1" id="KW-0812">Transmembrane</keyword>
<reference evidence="3" key="1">
    <citation type="submission" date="2018-12" db="EMBL/GenBank/DDBJ databases">
        <title>The complete genome of Metarhizium rileyi, a key fungal pathogen of Lepidoptera.</title>
        <authorList>
            <person name="Binneck E."/>
            <person name="Lastra C.C.L."/>
            <person name="Sosa-Gomez D.R."/>
        </authorList>
    </citation>
    <scope>NUCLEOTIDE SEQUENCE [LARGE SCALE GENOMIC DNA]</scope>
    <source>
        <strain evidence="3">Cep018-CH2</strain>
    </source>
</reference>
<evidence type="ECO:0008006" key="4">
    <source>
        <dbReference type="Google" id="ProtNLM"/>
    </source>
</evidence>
<comment type="caution">
    <text evidence="2">The sequence shown here is derived from an EMBL/GenBank/DDBJ whole genome shotgun (WGS) entry which is preliminary data.</text>
</comment>
<protein>
    <recommendedName>
        <fullName evidence="4">Transmembrane protein</fullName>
    </recommendedName>
</protein>
<dbReference type="Proteomes" id="UP000317257">
    <property type="component" value="Unassembled WGS sequence"/>
</dbReference>
<dbReference type="Pfam" id="PF20219">
    <property type="entry name" value="DUF6579"/>
    <property type="match status" value="1"/>
</dbReference>
<organism evidence="2 3">
    <name type="scientific">Metarhizium rileyi (strain RCEF 4871)</name>
    <name type="common">Nomuraea rileyi</name>
    <dbReference type="NCBI Taxonomy" id="1649241"/>
    <lineage>
        <taxon>Eukaryota</taxon>
        <taxon>Fungi</taxon>
        <taxon>Dikarya</taxon>
        <taxon>Ascomycota</taxon>
        <taxon>Pezizomycotina</taxon>
        <taxon>Sordariomycetes</taxon>
        <taxon>Hypocreomycetidae</taxon>
        <taxon>Hypocreales</taxon>
        <taxon>Clavicipitaceae</taxon>
        <taxon>Metarhizium</taxon>
    </lineage>
</organism>
<accession>A0A5C6G804</accession>